<proteinExistence type="predicted"/>
<evidence type="ECO:0000256" key="1">
    <source>
        <dbReference type="SAM" id="Phobius"/>
    </source>
</evidence>
<keyword evidence="1" id="KW-1133">Transmembrane helix</keyword>
<keyword evidence="1" id="KW-0812">Transmembrane</keyword>
<keyword evidence="4" id="KW-1185">Reference proteome</keyword>
<feature type="transmembrane region" description="Helical" evidence="1">
    <location>
        <begin position="25"/>
        <end position="43"/>
    </location>
</feature>
<sequence length="64" mass="7850">MFLGFWGWDYFHISKHTSYLYKSRYLFSALSGAGFCSLLRYFLQDHCYRYTPVRQLHHIRFFAV</sequence>
<comment type="caution">
    <text evidence="3">The sequence shown here is derived from an EMBL/GenBank/DDBJ whole genome shotgun (WGS) entry which is preliminary data.</text>
</comment>
<evidence type="ECO:0000313" key="4">
    <source>
        <dbReference type="Proteomes" id="UP000278907"/>
    </source>
</evidence>
<protein>
    <recommendedName>
        <fullName evidence="2">Hermes trasposase DNA-binding domain-containing protein</fullName>
    </recommendedName>
</protein>
<evidence type="ECO:0000259" key="2">
    <source>
        <dbReference type="Pfam" id="PF10683"/>
    </source>
</evidence>
<organism evidence="3 4">
    <name type="scientific">Corallococcus praedator</name>
    <dbReference type="NCBI Taxonomy" id="2316724"/>
    <lineage>
        <taxon>Bacteria</taxon>
        <taxon>Pseudomonadati</taxon>
        <taxon>Myxococcota</taxon>
        <taxon>Myxococcia</taxon>
        <taxon>Myxococcales</taxon>
        <taxon>Cystobacterineae</taxon>
        <taxon>Myxococcaceae</taxon>
        <taxon>Corallococcus</taxon>
    </lineage>
</organism>
<gene>
    <name evidence="3" type="ORF">D7Y13_44235</name>
</gene>
<dbReference type="EMBL" id="RAWI01001308">
    <property type="protein sequence ID" value="RKH76818.1"/>
    <property type="molecule type" value="Genomic_DNA"/>
</dbReference>
<keyword evidence="1" id="KW-0472">Membrane</keyword>
<dbReference type="Proteomes" id="UP000278907">
    <property type="component" value="Unassembled WGS sequence"/>
</dbReference>
<reference evidence="3 4" key="1">
    <citation type="submission" date="2018-09" db="EMBL/GenBank/DDBJ databases">
        <authorList>
            <person name="Livingstone P.G."/>
            <person name="Whitworth D.E."/>
        </authorList>
    </citation>
    <scope>NUCLEOTIDE SEQUENCE [LARGE SCALE GENOMIC DNA]</scope>
    <source>
        <strain evidence="3 4">CA031B</strain>
    </source>
</reference>
<feature type="domain" description="Hermes trasposase DNA-binding" evidence="2">
    <location>
        <begin position="13"/>
        <end position="44"/>
    </location>
</feature>
<evidence type="ECO:0000313" key="3">
    <source>
        <dbReference type="EMBL" id="RKH76818.1"/>
    </source>
</evidence>
<name>A0ABX9Q2V9_9BACT</name>
<dbReference type="InterPro" id="IPR018473">
    <property type="entry name" value="Hermes_transposase_DNA-db"/>
</dbReference>
<dbReference type="Pfam" id="PF10683">
    <property type="entry name" value="DBD_Tnp_Hermes"/>
    <property type="match status" value="1"/>
</dbReference>
<accession>A0ABX9Q2V9</accession>